<evidence type="ECO:0000256" key="6">
    <source>
        <dbReference type="ARBA" id="ARBA00022741"/>
    </source>
</evidence>
<accession>A0A8X8ATU9</accession>
<evidence type="ECO:0000256" key="13">
    <source>
        <dbReference type="SAM" id="MobiDB-lite"/>
    </source>
</evidence>
<dbReference type="Pfam" id="PF00069">
    <property type="entry name" value="Pkinase"/>
    <property type="match status" value="1"/>
</dbReference>
<evidence type="ECO:0000256" key="5">
    <source>
        <dbReference type="ARBA" id="ARBA00022679"/>
    </source>
</evidence>
<sequence>MDFEIDDELKTSMVAKTFFCFSDKTRRINYKGGMMGCFKCCMSKERLSKKSLKKSIKEYHDARTLASFANISFKTDSSRKRYIAEEIRKIGKGNISADIFTFRDLTTATKNFNHENLIGEGGFGRVYKGIIQKTNQVVAVKQLDRNGFQGNREFLVEVLMLSLLHHPNLVSLVGYCADGDQRILVYEYMINGSLEDHLLELSPDKKPLDWNTRMKIAEGAARGLEYLHESANPPVIYRDFKASNVLLDENFNPKLSDFGLAKLGPTGDKTHVSTRVMGTYGYCAPEYALTGQLTAKSDVYSFGVVFLELITGRRVIDNSRQTEEQNLVSWATPLFKDRRKFKLMADPLLQGNYPLKGLYQALAVAAMCLQEEASTRPLMSDVVTALEFLAVRNDAAEERAVDDDDIKKPCPDSDSD</sequence>
<evidence type="ECO:0000259" key="14">
    <source>
        <dbReference type="PROSITE" id="PS50011"/>
    </source>
</evidence>
<dbReference type="OrthoDB" id="4062651at2759"/>
<evidence type="ECO:0000256" key="11">
    <source>
        <dbReference type="PROSITE-ProRule" id="PRU10141"/>
    </source>
</evidence>
<keyword evidence="8 11" id="KW-0067">ATP-binding</keyword>
<dbReference type="CDD" id="cd14066">
    <property type="entry name" value="STKc_IRAK"/>
    <property type="match status" value="1"/>
</dbReference>
<dbReference type="Proteomes" id="UP000886885">
    <property type="component" value="Chromosome 1D"/>
</dbReference>
<dbReference type="GO" id="GO:0005886">
    <property type="term" value="C:plasma membrane"/>
    <property type="evidence" value="ECO:0007669"/>
    <property type="project" value="UniProtKB-SubCell"/>
</dbReference>
<dbReference type="EMBL" id="JAAWWB010000002">
    <property type="protein sequence ID" value="KAG6790608.1"/>
    <property type="molecule type" value="Genomic_DNA"/>
</dbReference>
<dbReference type="GO" id="GO:0090404">
    <property type="term" value="C:pollen tube tip"/>
    <property type="evidence" value="ECO:0007669"/>
    <property type="project" value="UniProtKB-ARBA"/>
</dbReference>
<dbReference type="FunFam" id="3.30.200.20:FF:000266">
    <property type="entry name" value="probable serine/threonine-protein kinase RLCKVII"/>
    <property type="match status" value="1"/>
</dbReference>
<keyword evidence="6 11" id="KW-0547">Nucleotide-binding</keyword>
<keyword evidence="5" id="KW-0808">Transferase</keyword>
<comment type="similarity">
    <text evidence="2">Belongs to the protein kinase superfamily. Ser/Thr protein kinase family.</text>
</comment>
<comment type="subcellular location">
    <subcellularLocation>
        <location evidence="1">Cell membrane</location>
        <topology evidence="1">Lipid-anchor</topology>
    </subcellularLocation>
</comment>
<dbReference type="GO" id="GO:0004674">
    <property type="term" value="F:protein serine/threonine kinase activity"/>
    <property type="evidence" value="ECO:0007669"/>
    <property type="project" value="UniProtKB-KW"/>
</dbReference>
<dbReference type="GO" id="GO:0005524">
    <property type="term" value="F:ATP binding"/>
    <property type="evidence" value="ECO:0007669"/>
    <property type="project" value="UniProtKB-UniRule"/>
</dbReference>
<keyword evidence="4 12" id="KW-0723">Serine/threonine-protein kinase</keyword>
<dbReference type="PROSITE" id="PS00108">
    <property type="entry name" value="PROTEIN_KINASE_ST"/>
    <property type="match status" value="1"/>
</dbReference>
<evidence type="ECO:0000256" key="2">
    <source>
        <dbReference type="ARBA" id="ARBA00008684"/>
    </source>
</evidence>
<dbReference type="FunFam" id="1.10.510.10:FF:000032">
    <property type="entry name" value="Serine/threonine-protein kinase PBS1"/>
    <property type="match status" value="1"/>
</dbReference>
<feature type="binding site" evidence="11">
    <location>
        <position position="141"/>
    </location>
    <ligand>
        <name>ATP</name>
        <dbReference type="ChEBI" id="CHEBI:30616"/>
    </ligand>
</feature>
<feature type="domain" description="Protein kinase" evidence="14">
    <location>
        <begin position="112"/>
        <end position="389"/>
    </location>
</feature>
<feature type="region of interest" description="Disordered" evidence="13">
    <location>
        <begin position="397"/>
        <end position="416"/>
    </location>
</feature>
<evidence type="ECO:0000256" key="3">
    <source>
        <dbReference type="ARBA" id="ARBA00022475"/>
    </source>
</evidence>
<dbReference type="InterPro" id="IPR017441">
    <property type="entry name" value="Protein_kinase_ATP_BS"/>
</dbReference>
<reference evidence="15" key="1">
    <citation type="journal article" date="2020" name="bioRxiv">
        <title>Hybrid origin of Populus tomentosa Carr. identified through genome sequencing and phylogenomic analysis.</title>
        <authorList>
            <person name="An X."/>
            <person name="Gao K."/>
            <person name="Chen Z."/>
            <person name="Li J."/>
            <person name="Yang X."/>
            <person name="Yang X."/>
            <person name="Zhou J."/>
            <person name="Guo T."/>
            <person name="Zhao T."/>
            <person name="Huang S."/>
            <person name="Miao D."/>
            <person name="Khan W.U."/>
            <person name="Rao P."/>
            <person name="Ye M."/>
            <person name="Lei B."/>
            <person name="Liao W."/>
            <person name="Wang J."/>
            <person name="Ji L."/>
            <person name="Li Y."/>
            <person name="Guo B."/>
            <person name="Mustafa N.S."/>
            <person name="Li S."/>
            <person name="Yun Q."/>
            <person name="Keller S.R."/>
            <person name="Mao J."/>
            <person name="Zhang R."/>
            <person name="Strauss S.H."/>
        </authorList>
    </citation>
    <scope>NUCLEOTIDE SEQUENCE</scope>
    <source>
        <strain evidence="15">GM15</strain>
        <tissue evidence="15">Leaf</tissue>
    </source>
</reference>
<keyword evidence="9" id="KW-0472">Membrane</keyword>
<protein>
    <recommendedName>
        <fullName evidence="14">Protein kinase domain-containing protein</fullName>
    </recommendedName>
</protein>
<keyword evidence="7" id="KW-0418">Kinase</keyword>
<dbReference type="PROSITE" id="PS50011">
    <property type="entry name" value="PROTEIN_KINASE_DOM"/>
    <property type="match status" value="1"/>
</dbReference>
<evidence type="ECO:0000313" key="15">
    <source>
        <dbReference type="EMBL" id="KAG6790608.1"/>
    </source>
</evidence>
<dbReference type="PANTHER" id="PTHR47985">
    <property type="entry name" value="OS07G0668900 PROTEIN"/>
    <property type="match status" value="1"/>
</dbReference>
<evidence type="ECO:0000256" key="7">
    <source>
        <dbReference type="ARBA" id="ARBA00022777"/>
    </source>
</evidence>
<dbReference type="PROSITE" id="PS00107">
    <property type="entry name" value="PROTEIN_KINASE_ATP"/>
    <property type="match status" value="1"/>
</dbReference>
<dbReference type="GO" id="GO:0010183">
    <property type="term" value="P:pollen tube guidance"/>
    <property type="evidence" value="ECO:0007669"/>
    <property type="project" value="UniProtKB-ARBA"/>
</dbReference>
<dbReference type="InterPro" id="IPR008271">
    <property type="entry name" value="Ser/Thr_kinase_AS"/>
</dbReference>
<name>A0A8X8ATU9_POPTO</name>
<evidence type="ECO:0000256" key="1">
    <source>
        <dbReference type="ARBA" id="ARBA00004193"/>
    </source>
</evidence>
<organism evidence="15 16">
    <name type="scientific">Populus tomentosa</name>
    <name type="common">Chinese white poplar</name>
    <dbReference type="NCBI Taxonomy" id="118781"/>
    <lineage>
        <taxon>Eukaryota</taxon>
        <taxon>Viridiplantae</taxon>
        <taxon>Streptophyta</taxon>
        <taxon>Embryophyta</taxon>
        <taxon>Tracheophyta</taxon>
        <taxon>Spermatophyta</taxon>
        <taxon>Magnoliopsida</taxon>
        <taxon>eudicotyledons</taxon>
        <taxon>Gunneridae</taxon>
        <taxon>Pentapetalae</taxon>
        <taxon>rosids</taxon>
        <taxon>fabids</taxon>
        <taxon>Malpighiales</taxon>
        <taxon>Salicaceae</taxon>
        <taxon>Saliceae</taxon>
        <taxon>Populus</taxon>
    </lineage>
</organism>
<proteinExistence type="inferred from homology"/>
<keyword evidence="16" id="KW-1185">Reference proteome</keyword>
<evidence type="ECO:0000256" key="10">
    <source>
        <dbReference type="ARBA" id="ARBA00023288"/>
    </source>
</evidence>
<dbReference type="InterPro" id="IPR000719">
    <property type="entry name" value="Prot_kinase_dom"/>
</dbReference>
<keyword evidence="10" id="KW-0449">Lipoprotein</keyword>
<gene>
    <name evidence="15" type="ORF">POTOM_006766</name>
</gene>
<comment type="caution">
    <text evidence="15">The sequence shown here is derived from an EMBL/GenBank/DDBJ whole genome shotgun (WGS) entry which is preliminary data.</text>
</comment>
<evidence type="ECO:0000313" key="16">
    <source>
        <dbReference type="Proteomes" id="UP000886885"/>
    </source>
</evidence>
<keyword evidence="3" id="KW-1003">Cell membrane</keyword>
<dbReference type="AlphaFoldDB" id="A0A8X8ATU9"/>
<evidence type="ECO:0000256" key="4">
    <source>
        <dbReference type="ARBA" id="ARBA00022527"/>
    </source>
</evidence>
<evidence type="ECO:0000256" key="8">
    <source>
        <dbReference type="ARBA" id="ARBA00022840"/>
    </source>
</evidence>
<evidence type="ECO:0000256" key="12">
    <source>
        <dbReference type="RuleBase" id="RU000304"/>
    </source>
</evidence>
<evidence type="ECO:0000256" key="9">
    <source>
        <dbReference type="ARBA" id="ARBA00023136"/>
    </source>
</evidence>
<dbReference type="PANTHER" id="PTHR47985:SF39">
    <property type="entry name" value="SERINE_THREONINE-PROTEIN KINASE PBL23-RELATED"/>
    <property type="match status" value="1"/>
</dbReference>